<dbReference type="AlphaFoldDB" id="A0AA39ZNK1"/>
<feature type="region of interest" description="Disordered" evidence="1">
    <location>
        <begin position="77"/>
        <end position="178"/>
    </location>
</feature>
<evidence type="ECO:0000313" key="3">
    <source>
        <dbReference type="Proteomes" id="UP001174997"/>
    </source>
</evidence>
<evidence type="ECO:0000256" key="1">
    <source>
        <dbReference type="SAM" id="MobiDB-lite"/>
    </source>
</evidence>
<feature type="compositionally biased region" description="Pro residues" evidence="1">
    <location>
        <begin position="152"/>
        <end position="167"/>
    </location>
</feature>
<dbReference type="Proteomes" id="UP001174997">
    <property type="component" value="Unassembled WGS sequence"/>
</dbReference>
<keyword evidence="3" id="KW-1185">Reference proteome</keyword>
<protein>
    <submittedName>
        <fullName evidence="2">Uncharacterized protein</fullName>
    </submittedName>
</protein>
<reference evidence="2" key="1">
    <citation type="submission" date="2023-06" db="EMBL/GenBank/DDBJ databases">
        <title>Genome-scale phylogeny and comparative genomics of the fungal order Sordariales.</title>
        <authorList>
            <consortium name="Lawrence Berkeley National Laboratory"/>
            <person name="Hensen N."/>
            <person name="Bonometti L."/>
            <person name="Westerberg I."/>
            <person name="Brannstrom I.O."/>
            <person name="Guillou S."/>
            <person name="Cros-Aarteil S."/>
            <person name="Calhoun S."/>
            <person name="Haridas S."/>
            <person name="Kuo A."/>
            <person name="Mondo S."/>
            <person name="Pangilinan J."/>
            <person name="Riley R."/>
            <person name="Labutti K."/>
            <person name="Andreopoulos B."/>
            <person name="Lipzen A."/>
            <person name="Chen C."/>
            <person name="Yanf M."/>
            <person name="Daum C."/>
            <person name="Ng V."/>
            <person name="Clum A."/>
            <person name="Steindorff A."/>
            <person name="Ohm R."/>
            <person name="Martin F."/>
            <person name="Silar P."/>
            <person name="Natvig D."/>
            <person name="Lalanne C."/>
            <person name="Gautier V."/>
            <person name="Ament-Velasquez S.L."/>
            <person name="Kruys A."/>
            <person name="Hutchinson M.I."/>
            <person name="Powell A.J."/>
            <person name="Barry K."/>
            <person name="Miller A.N."/>
            <person name="Grigoriev I.V."/>
            <person name="Debuchy R."/>
            <person name="Gladieux P."/>
            <person name="Thoren M.H."/>
            <person name="Johannesson H."/>
        </authorList>
    </citation>
    <scope>NUCLEOTIDE SEQUENCE</scope>
    <source>
        <strain evidence="2">CBS 307.81</strain>
    </source>
</reference>
<sequence length="178" mass="19785">MDIHSLLNHTTTTIHTTPAAVRFYLLRSSDDAHHHRRRPPEPHPRNRNPRAKELTRDEKLEIRTLRNRAGWSYRQISDSTGKTVRQVQDALAGPLTPRKKGRRRKRTRPRLEDGEGEMGRFGGLPLVMTPTGGSSVLAASSEEGGQDVGFPLSPPSSPSPSPSPSPLPKKKTNLNKEP</sequence>
<proteinExistence type="predicted"/>
<gene>
    <name evidence="2" type="ORF">QBC41DRAFT_973</name>
</gene>
<name>A0AA39ZNK1_9PEZI</name>
<feature type="compositionally biased region" description="Basic residues" evidence="1">
    <location>
        <begin position="168"/>
        <end position="178"/>
    </location>
</feature>
<comment type="caution">
    <text evidence="2">The sequence shown here is derived from an EMBL/GenBank/DDBJ whole genome shotgun (WGS) entry which is preliminary data.</text>
</comment>
<dbReference type="EMBL" id="JAULSY010000001">
    <property type="protein sequence ID" value="KAK0674480.1"/>
    <property type="molecule type" value="Genomic_DNA"/>
</dbReference>
<accession>A0AA39ZNK1</accession>
<feature type="region of interest" description="Disordered" evidence="1">
    <location>
        <begin position="31"/>
        <end position="55"/>
    </location>
</feature>
<organism evidence="2 3">
    <name type="scientific">Cercophora samala</name>
    <dbReference type="NCBI Taxonomy" id="330535"/>
    <lineage>
        <taxon>Eukaryota</taxon>
        <taxon>Fungi</taxon>
        <taxon>Dikarya</taxon>
        <taxon>Ascomycota</taxon>
        <taxon>Pezizomycotina</taxon>
        <taxon>Sordariomycetes</taxon>
        <taxon>Sordariomycetidae</taxon>
        <taxon>Sordariales</taxon>
        <taxon>Lasiosphaeriaceae</taxon>
        <taxon>Cercophora</taxon>
    </lineage>
</organism>
<feature type="compositionally biased region" description="Basic residues" evidence="1">
    <location>
        <begin position="97"/>
        <end position="108"/>
    </location>
</feature>
<evidence type="ECO:0000313" key="2">
    <source>
        <dbReference type="EMBL" id="KAK0674480.1"/>
    </source>
</evidence>
<feature type="compositionally biased region" description="Polar residues" evidence="1">
    <location>
        <begin position="77"/>
        <end position="86"/>
    </location>
</feature>